<evidence type="ECO:0000313" key="1">
    <source>
        <dbReference type="EMBL" id="RHW51259.1"/>
    </source>
</evidence>
<reference evidence="1 2" key="1">
    <citation type="submission" date="2018-07" db="EMBL/GenBank/DDBJ databases">
        <title>Genome sequences of six Lactobacillus spp. isolated from bumble bee guts.</title>
        <authorList>
            <person name="Motta E.V.S."/>
            <person name="Moran N.A."/>
        </authorList>
    </citation>
    <scope>NUCLEOTIDE SEQUENCE [LARGE SCALE GENOMIC DNA]</scope>
    <source>
        <strain evidence="1 2">BI-1.1</strain>
    </source>
</reference>
<dbReference type="AlphaFoldDB" id="A0A347SSK7"/>
<accession>A0A347SSK7</accession>
<dbReference type="Gene3D" id="3.30.70.930">
    <property type="match status" value="1"/>
</dbReference>
<dbReference type="KEGG" id="lbm:DS830_05820"/>
<comment type="caution">
    <text evidence="1">The sequence shown here is derived from an EMBL/GenBank/DDBJ whole genome shotgun (WGS) entry which is preliminary data.</text>
</comment>
<gene>
    <name evidence="1" type="ORF">DS831_04340</name>
</gene>
<proteinExistence type="predicted"/>
<dbReference type="InterPro" id="IPR029756">
    <property type="entry name" value="MTH1187/YkoF-like"/>
</dbReference>
<dbReference type="RefSeq" id="WP_118900760.1">
    <property type="nucleotide sequence ID" value="NZ_CP031513.1"/>
</dbReference>
<name>A0A347SSK7_9LACO</name>
<dbReference type="OrthoDB" id="7767286at2"/>
<dbReference type="Pfam" id="PF07615">
    <property type="entry name" value="Ykof"/>
    <property type="match status" value="1"/>
</dbReference>
<dbReference type="SUPFAM" id="SSF89957">
    <property type="entry name" value="MTH1187/YkoF-like"/>
    <property type="match status" value="1"/>
</dbReference>
<organism evidence="1 2">
    <name type="scientific">Bombilactobacillus bombi</name>
    <dbReference type="NCBI Taxonomy" id="1303590"/>
    <lineage>
        <taxon>Bacteria</taxon>
        <taxon>Bacillati</taxon>
        <taxon>Bacillota</taxon>
        <taxon>Bacilli</taxon>
        <taxon>Lactobacillales</taxon>
        <taxon>Lactobacillaceae</taxon>
        <taxon>Bombilactobacillus</taxon>
    </lineage>
</organism>
<dbReference type="EMBL" id="QOCR01000002">
    <property type="protein sequence ID" value="RHW51259.1"/>
    <property type="molecule type" value="Genomic_DNA"/>
</dbReference>
<sequence>MSTIPKISCQISFYPLGDTDYNTTIKQVLDIIHNSDITAEVNDMATILRGEAPKIFNLLQQITTKMDTNNVHYVITTTISNTCGCEL</sequence>
<keyword evidence="2" id="KW-1185">Reference proteome</keyword>
<dbReference type="Proteomes" id="UP000284109">
    <property type="component" value="Unassembled WGS sequence"/>
</dbReference>
<protein>
    <submittedName>
        <fullName evidence="1">Uncharacterized protein</fullName>
    </submittedName>
</protein>
<evidence type="ECO:0000313" key="2">
    <source>
        <dbReference type="Proteomes" id="UP000284109"/>
    </source>
</evidence>
<dbReference type="InterPro" id="IPR011522">
    <property type="entry name" value="Thiamin/HMP-bd_put_YkoF"/>
</dbReference>